<feature type="compositionally biased region" description="Acidic residues" evidence="1">
    <location>
        <begin position="310"/>
        <end position="324"/>
    </location>
</feature>
<protein>
    <submittedName>
        <fullName evidence="2">Halomucin</fullName>
    </submittedName>
</protein>
<evidence type="ECO:0000313" key="3">
    <source>
        <dbReference type="Proteomes" id="UP000198287"/>
    </source>
</evidence>
<sequence length="1049" mass="118834">MVTGPPFFFDTTTGHLYLGLSALLPPSSFLPPTAASLPTAYPQMPMLKNLVHGLLSPYAVPSAGFQTTASMLTYVIDRTPGHHLMRTRTRQIPLVKITKPSGISNYRLYAHICYRPYPRSSFNADPHLPDPSGQNYQTAGFQTTASMLAYVIDRIPGHHLMRTRTRQIPLVKITKPSGISNYRLYAHICYRPYPRSSFNADPHPPDPSGQNYQAGKSHNLDFLLILILSPFPRAGFQTTASMLTYVIDRTPGHHLMRTRTRQIPLVKITKPDGVGKNHCDYNESNEWYCLECRDVAETKENDSIEKDGNDDLDSENGDQNDGNDDVQKFDDDTYTEKHDGPEDDANGGSQADIQNNEEDAQETSYQFDHQTGSTDQNETVRVHAPLADVQLDVDTVCTVLGISQEELNYIPAKKITVIFSPNEVSKFFDYKTSKFVENKIRGDVISQKLREAGILCPFKNRREPYYYSERKKDQPFARQEGYCSWRGLGNYLGIFRSFTDLSHVKGLELLHKSVPPSADALRTVKSESKGKVRLASNIFDDLRLLKNHYQTSHNANATICGYIQDFNLDAKLFRLDLFDQQSIKLFTDTISREHVIVGIDATGGILKPLPRDALYPSNDPADKTHRNKRNTLLLHTIVAQTKQGSFIVADSVLMRGQSNDIAGPLTSIKRGVKKLRPYQTKSAPDVICTDFNFAMLHAVSEGYNTMKLEEYLKKSYAVLKNEDTFAGDTACIQLCASHLTKSFLDNVRKKTVGHKFRNEIVDASVRGLANLQEASTLNDVEIAMKDICTLFGKEKMSPEDVQHNLARIKSISLEEWVDGDVIVDDYAGSDEEEVNASRLLREKSPFYHTFQKIRRIEEKHVNEDAELNPFYNPAVLNVFENTYAPYVGIFARGVVQQTKNANFVRATNGSCESEFRLLKQNLIVEPENVADFVRHRLEITNGKNKKFVFDNLPKKTASKEVKLVTKTLQNDDEIERGDIPKGLIQEEVQECKETWSKRKKGERKNRYLHNRTELTKLDEEKARECKGSKDWERQVFSTPPTSSYSEQSK</sequence>
<gene>
    <name evidence="2" type="ORF">Fcan01_05436</name>
</gene>
<name>A0A226EP82_FOLCA</name>
<dbReference type="OrthoDB" id="10693025at2759"/>
<feature type="compositionally biased region" description="Basic and acidic residues" evidence="1">
    <location>
        <begin position="325"/>
        <end position="340"/>
    </location>
</feature>
<comment type="caution">
    <text evidence="2">The sequence shown here is derived from an EMBL/GenBank/DDBJ whole genome shotgun (WGS) entry which is preliminary data.</text>
</comment>
<dbReference type="Proteomes" id="UP000198287">
    <property type="component" value="Unassembled WGS sequence"/>
</dbReference>
<organism evidence="2 3">
    <name type="scientific">Folsomia candida</name>
    <name type="common">Springtail</name>
    <dbReference type="NCBI Taxonomy" id="158441"/>
    <lineage>
        <taxon>Eukaryota</taxon>
        <taxon>Metazoa</taxon>
        <taxon>Ecdysozoa</taxon>
        <taxon>Arthropoda</taxon>
        <taxon>Hexapoda</taxon>
        <taxon>Collembola</taxon>
        <taxon>Entomobryomorpha</taxon>
        <taxon>Isotomoidea</taxon>
        <taxon>Isotomidae</taxon>
        <taxon>Proisotominae</taxon>
        <taxon>Folsomia</taxon>
    </lineage>
</organism>
<feature type="compositionally biased region" description="Polar residues" evidence="1">
    <location>
        <begin position="1035"/>
        <end position="1049"/>
    </location>
</feature>
<dbReference type="EMBL" id="LNIX01000002">
    <property type="protein sequence ID" value="OXA59445.1"/>
    <property type="molecule type" value="Genomic_DNA"/>
</dbReference>
<keyword evidence="3" id="KW-1185">Reference proteome</keyword>
<accession>A0A226EP82</accession>
<feature type="region of interest" description="Disordered" evidence="1">
    <location>
        <begin position="1026"/>
        <end position="1049"/>
    </location>
</feature>
<dbReference type="STRING" id="158441.A0A226EP82"/>
<evidence type="ECO:0000256" key="1">
    <source>
        <dbReference type="SAM" id="MobiDB-lite"/>
    </source>
</evidence>
<dbReference type="AlphaFoldDB" id="A0A226EP82"/>
<evidence type="ECO:0000313" key="2">
    <source>
        <dbReference type="EMBL" id="OXA59445.1"/>
    </source>
</evidence>
<proteinExistence type="predicted"/>
<feature type="compositionally biased region" description="Polar residues" evidence="1">
    <location>
        <begin position="362"/>
        <end position="377"/>
    </location>
</feature>
<feature type="region of interest" description="Disordered" evidence="1">
    <location>
        <begin position="302"/>
        <end position="377"/>
    </location>
</feature>
<reference evidence="2 3" key="1">
    <citation type="submission" date="2015-12" db="EMBL/GenBank/DDBJ databases">
        <title>The genome of Folsomia candida.</title>
        <authorList>
            <person name="Faddeeva A."/>
            <person name="Derks M.F."/>
            <person name="Anvar Y."/>
            <person name="Smit S."/>
            <person name="Van Straalen N."/>
            <person name="Roelofs D."/>
        </authorList>
    </citation>
    <scope>NUCLEOTIDE SEQUENCE [LARGE SCALE GENOMIC DNA]</scope>
    <source>
        <strain evidence="2 3">VU population</strain>
        <tissue evidence="2">Whole body</tissue>
    </source>
</reference>